<sequence>MVSLATLATPLRLVAVSRPYSINSQQSLGQLATKLGQSSLGRTTVVLRVDSVDECIKYIQYIGSLCDNTTLDLRVNCPEVLSYILEGRELPNELERAVGGFHFKELALLSGGGVCEHAFEYFKERQWEVSFSSHSVENYDSCYSRLVSSGLRPDFFLVGTMYETNSHPEKGANVEGIELLRSVRRLHDERRRGAEIVGIGGIDVEGGKIRDVLNAGGDGVAVIGALFGADDSGEVLERLWEKMEQ</sequence>
<dbReference type="Pfam" id="PF02581">
    <property type="entry name" value="TMP-TENI"/>
    <property type="match status" value="1"/>
</dbReference>
<name>A0A9W7GIP0_9STRA</name>
<accession>A0A9W7GIP0</accession>
<dbReference type="GO" id="GO:0004789">
    <property type="term" value="F:thiamine-phosphate diphosphorylase activity"/>
    <property type="evidence" value="ECO:0007669"/>
    <property type="project" value="TreeGrafter"/>
</dbReference>
<reference evidence="5" key="1">
    <citation type="journal article" date="2023" name="Commun. Biol.">
        <title>Genome analysis of Parmales, the sister group of diatoms, reveals the evolutionary specialization of diatoms from phago-mixotrophs to photoautotrophs.</title>
        <authorList>
            <person name="Ban H."/>
            <person name="Sato S."/>
            <person name="Yoshikawa S."/>
            <person name="Yamada K."/>
            <person name="Nakamura Y."/>
            <person name="Ichinomiya M."/>
            <person name="Sato N."/>
            <person name="Blanc-Mathieu R."/>
            <person name="Endo H."/>
            <person name="Kuwata A."/>
            <person name="Ogata H."/>
        </authorList>
    </citation>
    <scope>NUCLEOTIDE SEQUENCE [LARGE SCALE GENOMIC DNA]</scope>
</reference>
<keyword evidence="2" id="KW-0784">Thiamine biosynthesis</keyword>
<dbReference type="EMBL" id="BRYA01000271">
    <property type="protein sequence ID" value="GMI45890.1"/>
    <property type="molecule type" value="Genomic_DNA"/>
</dbReference>
<evidence type="ECO:0000256" key="2">
    <source>
        <dbReference type="ARBA" id="ARBA00022977"/>
    </source>
</evidence>
<keyword evidence="5" id="KW-1185">Reference proteome</keyword>
<dbReference type="InterPro" id="IPR013785">
    <property type="entry name" value="Aldolase_TIM"/>
</dbReference>
<dbReference type="PANTHER" id="PTHR20857">
    <property type="entry name" value="THIAMINE-PHOSPHATE PYROPHOSPHORYLASE"/>
    <property type="match status" value="1"/>
</dbReference>
<feature type="domain" description="Thiamine phosphate synthase/TenI" evidence="3">
    <location>
        <begin position="146"/>
        <end position="226"/>
    </location>
</feature>
<proteinExistence type="predicted"/>
<dbReference type="AlphaFoldDB" id="A0A9W7GIP0"/>
<dbReference type="SUPFAM" id="SSF51391">
    <property type="entry name" value="Thiamin phosphate synthase"/>
    <property type="match status" value="1"/>
</dbReference>
<evidence type="ECO:0000259" key="3">
    <source>
        <dbReference type="Pfam" id="PF02581"/>
    </source>
</evidence>
<dbReference type="Gene3D" id="3.20.20.70">
    <property type="entry name" value="Aldolase class I"/>
    <property type="match status" value="1"/>
</dbReference>
<dbReference type="Proteomes" id="UP001165065">
    <property type="component" value="Unassembled WGS sequence"/>
</dbReference>
<dbReference type="InterPro" id="IPR022998">
    <property type="entry name" value="ThiamineP_synth_TenI"/>
</dbReference>
<dbReference type="GO" id="GO:0005737">
    <property type="term" value="C:cytoplasm"/>
    <property type="evidence" value="ECO:0007669"/>
    <property type="project" value="TreeGrafter"/>
</dbReference>
<evidence type="ECO:0000256" key="1">
    <source>
        <dbReference type="ARBA" id="ARBA00004948"/>
    </source>
</evidence>
<comment type="pathway">
    <text evidence="1">Cofactor biosynthesis; thiamine diphosphate biosynthesis.</text>
</comment>
<dbReference type="GO" id="GO:0009228">
    <property type="term" value="P:thiamine biosynthetic process"/>
    <property type="evidence" value="ECO:0007669"/>
    <property type="project" value="UniProtKB-KW"/>
</dbReference>
<protein>
    <recommendedName>
        <fullName evidence="3">Thiamine phosphate synthase/TenI domain-containing protein</fullName>
    </recommendedName>
</protein>
<dbReference type="OrthoDB" id="4994at2759"/>
<organism evidence="4 5">
    <name type="scientific">Triparma columacea</name>
    <dbReference type="NCBI Taxonomy" id="722753"/>
    <lineage>
        <taxon>Eukaryota</taxon>
        <taxon>Sar</taxon>
        <taxon>Stramenopiles</taxon>
        <taxon>Ochrophyta</taxon>
        <taxon>Bolidophyceae</taxon>
        <taxon>Parmales</taxon>
        <taxon>Triparmaceae</taxon>
        <taxon>Triparma</taxon>
    </lineage>
</organism>
<comment type="caution">
    <text evidence="4">The sequence shown here is derived from an EMBL/GenBank/DDBJ whole genome shotgun (WGS) entry which is preliminary data.</text>
</comment>
<evidence type="ECO:0000313" key="4">
    <source>
        <dbReference type="EMBL" id="GMI45890.1"/>
    </source>
</evidence>
<gene>
    <name evidence="4" type="ORF">TrCOL_g687</name>
</gene>
<dbReference type="PANTHER" id="PTHR20857:SF23">
    <property type="entry name" value="THIAMINE BIOSYNTHETIC BIFUNCTIONAL ENZYME"/>
    <property type="match status" value="1"/>
</dbReference>
<dbReference type="InterPro" id="IPR036206">
    <property type="entry name" value="ThiamineP_synth_sf"/>
</dbReference>
<dbReference type="CDD" id="cd00564">
    <property type="entry name" value="TMP_TenI"/>
    <property type="match status" value="1"/>
</dbReference>
<evidence type="ECO:0000313" key="5">
    <source>
        <dbReference type="Proteomes" id="UP001165065"/>
    </source>
</evidence>